<proteinExistence type="predicted"/>
<dbReference type="AlphaFoldDB" id="A0A1H8J3J7"/>
<gene>
    <name evidence="1" type="ORF">SAMN05444955_12147</name>
</gene>
<accession>A0A1H8J3J7</accession>
<dbReference type="Proteomes" id="UP000199695">
    <property type="component" value="Unassembled WGS sequence"/>
</dbReference>
<reference evidence="1 2" key="1">
    <citation type="submission" date="2016-10" db="EMBL/GenBank/DDBJ databases">
        <authorList>
            <person name="de Groot N.N."/>
        </authorList>
    </citation>
    <scope>NUCLEOTIDE SEQUENCE [LARGE SCALE GENOMIC DNA]</scope>
    <source>
        <strain evidence="1 2">DSM 46701</strain>
    </source>
</reference>
<evidence type="ECO:0000313" key="2">
    <source>
        <dbReference type="Proteomes" id="UP000199695"/>
    </source>
</evidence>
<dbReference type="EMBL" id="FOCQ01000021">
    <property type="protein sequence ID" value="SEN75503.1"/>
    <property type="molecule type" value="Genomic_DNA"/>
</dbReference>
<keyword evidence="2" id="KW-1185">Reference proteome</keyword>
<name>A0A1H8J3J7_9BACL</name>
<dbReference type="STRING" id="1173111.SAMN05444955_12147"/>
<organism evidence="1 2">
    <name type="scientific">Lihuaxuella thermophila</name>
    <dbReference type="NCBI Taxonomy" id="1173111"/>
    <lineage>
        <taxon>Bacteria</taxon>
        <taxon>Bacillati</taxon>
        <taxon>Bacillota</taxon>
        <taxon>Bacilli</taxon>
        <taxon>Bacillales</taxon>
        <taxon>Thermoactinomycetaceae</taxon>
        <taxon>Lihuaxuella</taxon>
    </lineage>
</organism>
<sequence length="68" mass="7924">MGAGFSLSTKSVFFFLQTVKTNRNQHLSKYDSEKVNLKVYQKEKVNEKVYLNKNKDEKGQENKAKHIS</sequence>
<evidence type="ECO:0000313" key="1">
    <source>
        <dbReference type="EMBL" id="SEN75503.1"/>
    </source>
</evidence>
<protein>
    <submittedName>
        <fullName evidence="1">Uncharacterized protein</fullName>
    </submittedName>
</protein>